<accession>A0A2T6ATG4</accession>
<keyword evidence="3" id="KW-1185">Reference proteome</keyword>
<comment type="caution">
    <text evidence="2">The sequence shown here is derived from an EMBL/GenBank/DDBJ whole genome shotgun (WGS) entry which is preliminary data.</text>
</comment>
<feature type="transmembrane region" description="Helical" evidence="1">
    <location>
        <begin position="68"/>
        <end position="91"/>
    </location>
</feature>
<dbReference type="EMBL" id="QBKP01000014">
    <property type="protein sequence ID" value="PTX47006.1"/>
    <property type="molecule type" value="Genomic_DNA"/>
</dbReference>
<reference evidence="2 3" key="1">
    <citation type="submission" date="2018-04" db="EMBL/GenBank/DDBJ databases">
        <title>Genomic Encyclopedia of Archaeal and Bacterial Type Strains, Phase II (KMG-II): from individual species to whole genera.</title>
        <authorList>
            <person name="Goeker M."/>
        </authorList>
    </citation>
    <scope>NUCLEOTIDE SEQUENCE [LARGE SCALE GENOMIC DNA]</scope>
    <source>
        <strain evidence="2 3">DSM 21823</strain>
    </source>
</reference>
<gene>
    <name evidence="2" type="ORF">C8N34_11426</name>
</gene>
<keyword evidence="1" id="KW-1133">Transmembrane helix</keyword>
<sequence>MFCVFRDAGAEVLTLVVAASAISASVLMSVESGNPFTVTAAALWAFGFMTMAWGAGQNFTVVCGVIRVLLGIIGGVAYVAGAIMLPLWVLASCMLVGVGSDGALAVVLCPPLYVGPLALGLTFLRNQ</sequence>
<dbReference type="AlphaFoldDB" id="A0A2T6ATG4"/>
<evidence type="ECO:0000313" key="3">
    <source>
        <dbReference type="Proteomes" id="UP000244224"/>
    </source>
</evidence>
<organism evidence="2 3">
    <name type="scientific">Gemmobacter caeni</name>
    <dbReference type="NCBI Taxonomy" id="589035"/>
    <lineage>
        <taxon>Bacteria</taxon>
        <taxon>Pseudomonadati</taxon>
        <taxon>Pseudomonadota</taxon>
        <taxon>Alphaproteobacteria</taxon>
        <taxon>Rhodobacterales</taxon>
        <taxon>Paracoccaceae</taxon>
        <taxon>Gemmobacter</taxon>
    </lineage>
</organism>
<protein>
    <submittedName>
        <fullName evidence="2">Uncharacterized protein</fullName>
    </submittedName>
</protein>
<feature type="transmembrane region" description="Helical" evidence="1">
    <location>
        <begin position="103"/>
        <end position="124"/>
    </location>
</feature>
<dbReference type="Proteomes" id="UP000244224">
    <property type="component" value="Unassembled WGS sequence"/>
</dbReference>
<keyword evidence="1" id="KW-0812">Transmembrane</keyword>
<proteinExistence type="predicted"/>
<name>A0A2T6ATG4_9RHOB</name>
<evidence type="ECO:0000313" key="2">
    <source>
        <dbReference type="EMBL" id="PTX47006.1"/>
    </source>
</evidence>
<feature type="transmembrane region" description="Helical" evidence="1">
    <location>
        <begin position="36"/>
        <end position="56"/>
    </location>
</feature>
<keyword evidence="1" id="KW-0472">Membrane</keyword>
<feature type="transmembrane region" description="Helical" evidence="1">
    <location>
        <begin position="12"/>
        <end position="30"/>
    </location>
</feature>
<dbReference type="RefSeq" id="WP_145693649.1">
    <property type="nucleotide sequence ID" value="NZ_QBKP01000014.1"/>
</dbReference>
<evidence type="ECO:0000256" key="1">
    <source>
        <dbReference type="SAM" id="Phobius"/>
    </source>
</evidence>